<dbReference type="SUPFAM" id="SSF52047">
    <property type="entry name" value="RNI-like"/>
    <property type="match status" value="1"/>
</dbReference>
<dbReference type="PANTHER" id="PTHR31639">
    <property type="entry name" value="F-BOX PROTEIN-LIKE"/>
    <property type="match status" value="1"/>
</dbReference>
<gene>
    <name evidence="2" type="ORF">O6P43_032836</name>
</gene>
<dbReference type="InterPro" id="IPR032675">
    <property type="entry name" value="LRR_dom_sf"/>
</dbReference>
<name>A0AAD7P5W9_QUISA</name>
<dbReference type="KEGG" id="qsa:O6P43_032836"/>
<dbReference type="InterPro" id="IPR053781">
    <property type="entry name" value="F-box_AtFBL13-like"/>
</dbReference>
<dbReference type="Proteomes" id="UP001163823">
    <property type="component" value="Chromosome 14"/>
</dbReference>
<feature type="domain" description="F-box" evidence="1">
    <location>
        <begin position="18"/>
        <end position="79"/>
    </location>
</feature>
<evidence type="ECO:0000259" key="1">
    <source>
        <dbReference type="PROSITE" id="PS50181"/>
    </source>
</evidence>
<comment type="caution">
    <text evidence="2">The sequence shown here is derived from an EMBL/GenBank/DDBJ whole genome shotgun (WGS) entry which is preliminary data.</text>
</comment>
<proteinExistence type="predicted"/>
<dbReference type="InterPro" id="IPR055411">
    <property type="entry name" value="LRR_FXL15/At3g58940/PEG3-like"/>
</dbReference>
<sequence>MVVIRVHADIQMGDFSGADLISDLPQSIIESILTQLPIRDAVRTSILSSKWRYKWTTLTQLVFDEECVPRNERTLFQKSLVNFVTHVLFLHQGPIHKFQISASYLQSCPDIDQWILFLSRNDIKELGLEFGEGQWFRVPSCLYNCKKLTQLALVRCELDPPINFNGFISLKSLNLHQVLVPPDAIENIICSCPCLESLSLSYFDSLSLNIHAPNLKCLYLEGEFKDIWLEDTPLLVEMSVAMYMTDDIAEHFEQSSSCNFVKCLGGVPQLERLSGHIDFTKYLSIGNDLGRLPLTYNHLKTIELYEVSFEDMKEMLVVLCLITSSPNLVELHVSCSNSPAATDDPDLDFWEKKRSSDCLFNRLKVVEMTDMSGGLQEMEFMKFLLGNSPVLEIMSIKPFVYDMETQLNMLIEL</sequence>
<dbReference type="Pfam" id="PF00646">
    <property type="entry name" value="F-box"/>
    <property type="match status" value="1"/>
</dbReference>
<dbReference type="Pfam" id="PF08387">
    <property type="entry name" value="FBD"/>
    <property type="match status" value="1"/>
</dbReference>
<protein>
    <submittedName>
        <fullName evidence="2">F-box/FBD/LRR-repeat protein</fullName>
    </submittedName>
</protein>
<evidence type="ECO:0000313" key="2">
    <source>
        <dbReference type="EMBL" id="KAJ7943256.1"/>
    </source>
</evidence>
<dbReference type="InterPro" id="IPR006566">
    <property type="entry name" value="FBD"/>
</dbReference>
<dbReference type="InterPro" id="IPR001810">
    <property type="entry name" value="F-box_dom"/>
</dbReference>
<evidence type="ECO:0000313" key="3">
    <source>
        <dbReference type="Proteomes" id="UP001163823"/>
    </source>
</evidence>
<dbReference type="CDD" id="cd22160">
    <property type="entry name" value="F-box_AtFBL13-like"/>
    <property type="match status" value="1"/>
</dbReference>
<dbReference type="Gene3D" id="3.80.10.10">
    <property type="entry name" value="Ribonuclease Inhibitor"/>
    <property type="match status" value="1"/>
</dbReference>
<dbReference type="Pfam" id="PF24758">
    <property type="entry name" value="LRR_At5g56370"/>
    <property type="match status" value="1"/>
</dbReference>
<dbReference type="InterPro" id="IPR036047">
    <property type="entry name" value="F-box-like_dom_sf"/>
</dbReference>
<dbReference type="EMBL" id="JARAOO010000014">
    <property type="protein sequence ID" value="KAJ7943256.1"/>
    <property type="molecule type" value="Genomic_DNA"/>
</dbReference>
<dbReference type="PANTHER" id="PTHR31639:SF237">
    <property type="entry name" value="F-BOX DOMAIN-CONTAINING PROTEIN"/>
    <property type="match status" value="1"/>
</dbReference>
<accession>A0AAD7P5W9</accession>
<reference evidence="2" key="1">
    <citation type="journal article" date="2023" name="Science">
        <title>Elucidation of the pathway for biosynthesis of saponin adjuvants from the soapbark tree.</title>
        <authorList>
            <person name="Reed J."/>
            <person name="Orme A."/>
            <person name="El-Demerdash A."/>
            <person name="Owen C."/>
            <person name="Martin L.B.B."/>
            <person name="Misra R.C."/>
            <person name="Kikuchi S."/>
            <person name="Rejzek M."/>
            <person name="Martin A.C."/>
            <person name="Harkess A."/>
            <person name="Leebens-Mack J."/>
            <person name="Louveau T."/>
            <person name="Stephenson M.J."/>
            <person name="Osbourn A."/>
        </authorList>
    </citation>
    <scope>NUCLEOTIDE SEQUENCE</scope>
    <source>
        <strain evidence="2">S10</strain>
    </source>
</reference>
<organism evidence="2 3">
    <name type="scientific">Quillaja saponaria</name>
    <name type="common">Soap bark tree</name>
    <dbReference type="NCBI Taxonomy" id="32244"/>
    <lineage>
        <taxon>Eukaryota</taxon>
        <taxon>Viridiplantae</taxon>
        <taxon>Streptophyta</taxon>
        <taxon>Embryophyta</taxon>
        <taxon>Tracheophyta</taxon>
        <taxon>Spermatophyta</taxon>
        <taxon>Magnoliopsida</taxon>
        <taxon>eudicotyledons</taxon>
        <taxon>Gunneridae</taxon>
        <taxon>Pentapetalae</taxon>
        <taxon>rosids</taxon>
        <taxon>fabids</taxon>
        <taxon>Fabales</taxon>
        <taxon>Quillajaceae</taxon>
        <taxon>Quillaja</taxon>
    </lineage>
</organism>
<dbReference type="AlphaFoldDB" id="A0AAD7P5W9"/>
<dbReference type="SUPFAM" id="SSF81383">
    <property type="entry name" value="F-box domain"/>
    <property type="match status" value="1"/>
</dbReference>
<keyword evidence="3" id="KW-1185">Reference proteome</keyword>
<dbReference type="PROSITE" id="PS50181">
    <property type="entry name" value="FBOX"/>
    <property type="match status" value="1"/>
</dbReference>